<comment type="caution">
    <text evidence="1">The sequence shown here is derived from an EMBL/GenBank/DDBJ whole genome shotgun (WGS) entry which is preliminary data.</text>
</comment>
<evidence type="ECO:0000313" key="1">
    <source>
        <dbReference type="EMBL" id="KAK7063794.1"/>
    </source>
</evidence>
<dbReference type="EMBL" id="JAWWNJ010000001">
    <property type="protein sequence ID" value="KAK7063794.1"/>
    <property type="molecule type" value="Genomic_DNA"/>
</dbReference>
<proteinExistence type="predicted"/>
<name>A0AAW0EIA9_9AGAR</name>
<dbReference type="Proteomes" id="UP001362999">
    <property type="component" value="Unassembled WGS sequence"/>
</dbReference>
<protein>
    <recommendedName>
        <fullName evidence="3">HNH nuclease domain-containing protein</fullName>
    </recommendedName>
</protein>
<dbReference type="AlphaFoldDB" id="A0AAW0EIA9"/>
<sequence length="387" mass="42908">MRIDKAVRVVPDVVFDHQGLSLWPKLLSAEKAAIEAHRPSQDAKYNDSVIGVRVLGFFLEDFWKHNAHSFGLIPYYKLREAIASCLVSTDVNAQNQKLYNLGLFYRNHLMRVFRSNGGPVPIVSEHPSPPSFEKVRQDVMAKTPTTSSHARKNALFRDGFRCMTTGAFDVESCILYPELRNHADMLGAPRTTVECAHIFSETAQIGKNKEDYATSAIAILQMFGVNSNDPNPKPQNIPDVESLLGGNVNNYYNILTMTEALHKLFDHLLFWFEAVIGSEHTYDVKSADPEFFKIVPTPPRRVIFAVDPACISDCTAKGKPVPKLPSPSLLAMRAACSRVAHMAGAAEQADQIARDMEDTLVLAEDGTSAELFVSRLMQGIMVPKDSG</sequence>
<organism evidence="1 2">
    <name type="scientific">Favolaschia claudopus</name>
    <dbReference type="NCBI Taxonomy" id="2862362"/>
    <lineage>
        <taxon>Eukaryota</taxon>
        <taxon>Fungi</taxon>
        <taxon>Dikarya</taxon>
        <taxon>Basidiomycota</taxon>
        <taxon>Agaricomycotina</taxon>
        <taxon>Agaricomycetes</taxon>
        <taxon>Agaricomycetidae</taxon>
        <taxon>Agaricales</taxon>
        <taxon>Marasmiineae</taxon>
        <taxon>Mycenaceae</taxon>
        <taxon>Favolaschia</taxon>
    </lineage>
</organism>
<reference evidence="1 2" key="1">
    <citation type="journal article" date="2024" name="J Genomics">
        <title>Draft genome sequencing and assembly of Favolaschia claudopus CIRM-BRFM 2984 isolated from oak limbs.</title>
        <authorList>
            <person name="Navarro D."/>
            <person name="Drula E."/>
            <person name="Chaduli D."/>
            <person name="Cazenave R."/>
            <person name="Ahrendt S."/>
            <person name="Wang J."/>
            <person name="Lipzen A."/>
            <person name="Daum C."/>
            <person name="Barry K."/>
            <person name="Grigoriev I.V."/>
            <person name="Favel A."/>
            <person name="Rosso M.N."/>
            <person name="Martin F."/>
        </authorList>
    </citation>
    <scope>NUCLEOTIDE SEQUENCE [LARGE SCALE GENOMIC DNA]</scope>
    <source>
        <strain evidence="1 2">CIRM-BRFM 2984</strain>
    </source>
</reference>
<evidence type="ECO:0000313" key="2">
    <source>
        <dbReference type="Proteomes" id="UP001362999"/>
    </source>
</evidence>
<keyword evidence="2" id="KW-1185">Reference proteome</keyword>
<evidence type="ECO:0008006" key="3">
    <source>
        <dbReference type="Google" id="ProtNLM"/>
    </source>
</evidence>
<gene>
    <name evidence="1" type="ORF">R3P38DRAFT_3301484</name>
</gene>
<accession>A0AAW0EIA9</accession>